<evidence type="ECO:0000256" key="7">
    <source>
        <dbReference type="ARBA" id="ARBA00022692"/>
    </source>
</evidence>
<keyword evidence="17" id="KW-0808">Transferase</keyword>
<dbReference type="GO" id="GO:0005886">
    <property type="term" value="C:plasma membrane"/>
    <property type="evidence" value="ECO:0007669"/>
    <property type="project" value="UniProtKB-SubCell"/>
</dbReference>
<proteinExistence type="inferred from homology"/>
<evidence type="ECO:0000256" key="13">
    <source>
        <dbReference type="ARBA" id="ARBA00023316"/>
    </source>
</evidence>
<feature type="domain" description="Penicillin-binding protein transpeptidase" evidence="15">
    <location>
        <begin position="267"/>
        <end position="587"/>
    </location>
</feature>
<dbReference type="STRING" id="1794912.AXX12_15480"/>
<dbReference type="GO" id="GO:0009252">
    <property type="term" value="P:peptidoglycan biosynthetic process"/>
    <property type="evidence" value="ECO:0007669"/>
    <property type="project" value="UniProtKB-KW"/>
</dbReference>
<evidence type="ECO:0000256" key="4">
    <source>
        <dbReference type="ARBA" id="ARBA00022475"/>
    </source>
</evidence>
<evidence type="ECO:0000259" key="16">
    <source>
        <dbReference type="Pfam" id="PF03717"/>
    </source>
</evidence>
<evidence type="ECO:0000313" key="17">
    <source>
        <dbReference type="EMBL" id="KYZ74979.1"/>
    </source>
</evidence>
<evidence type="ECO:0000256" key="9">
    <source>
        <dbReference type="ARBA" id="ARBA00022960"/>
    </source>
</evidence>
<dbReference type="GO" id="GO:0006508">
    <property type="term" value="P:proteolysis"/>
    <property type="evidence" value="ECO:0007669"/>
    <property type="project" value="UniProtKB-KW"/>
</dbReference>
<dbReference type="GO" id="GO:0016740">
    <property type="term" value="F:transferase activity"/>
    <property type="evidence" value="ECO:0007669"/>
    <property type="project" value="UniProtKB-KW"/>
</dbReference>
<dbReference type="RefSeq" id="WP_066245507.1">
    <property type="nucleotide sequence ID" value="NZ_LSGP01000026.1"/>
</dbReference>
<keyword evidence="7 14" id="KW-0812">Transmembrane</keyword>
<evidence type="ECO:0000313" key="18">
    <source>
        <dbReference type="Proteomes" id="UP000076268"/>
    </source>
</evidence>
<evidence type="ECO:0000256" key="10">
    <source>
        <dbReference type="ARBA" id="ARBA00022984"/>
    </source>
</evidence>
<keyword evidence="12 14" id="KW-0472">Membrane</keyword>
<dbReference type="InterPro" id="IPR050515">
    <property type="entry name" value="Beta-lactam/transpept"/>
</dbReference>
<evidence type="ECO:0000256" key="14">
    <source>
        <dbReference type="SAM" id="Phobius"/>
    </source>
</evidence>
<evidence type="ECO:0000256" key="12">
    <source>
        <dbReference type="ARBA" id="ARBA00023136"/>
    </source>
</evidence>
<evidence type="ECO:0000259" key="15">
    <source>
        <dbReference type="Pfam" id="PF00905"/>
    </source>
</evidence>
<keyword evidence="5" id="KW-0997">Cell inner membrane</keyword>
<evidence type="ECO:0000256" key="8">
    <source>
        <dbReference type="ARBA" id="ARBA00022801"/>
    </source>
</evidence>
<dbReference type="GO" id="GO:0008360">
    <property type="term" value="P:regulation of cell shape"/>
    <property type="evidence" value="ECO:0007669"/>
    <property type="project" value="UniProtKB-KW"/>
</dbReference>
<dbReference type="GO" id="GO:0009002">
    <property type="term" value="F:serine-type D-Ala-D-Ala carboxypeptidase activity"/>
    <property type="evidence" value="ECO:0007669"/>
    <property type="project" value="InterPro"/>
</dbReference>
<evidence type="ECO:0000256" key="3">
    <source>
        <dbReference type="ARBA" id="ARBA00007171"/>
    </source>
</evidence>
<dbReference type="EMBL" id="LSGP01000026">
    <property type="protein sequence ID" value="KYZ74979.1"/>
    <property type="molecule type" value="Genomic_DNA"/>
</dbReference>
<evidence type="ECO:0000256" key="5">
    <source>
        <dbReference type="ARBA" id="ARBA00022519"/>
    </source>
</evidence>
<dbReference type="PANTHER" id="PTHR30627">
    <property type="entry name" value="PEPTIDOGLYCAN D,D-TRANSPEPTIDASE"/>
    <property type="match status" value="1"/>
</dbReference>
<evidence type="ECO:0000256" key="2">
    <source>
        <dbReference type="ARBA" id="ARBA00004236"/>
    </source>
</evidence>
<dbReference type="GO" id="GO:0071972">
    <property type="term" value="F:peptidoglycan L,D-transpeptidase activity"/>
    <property type="evidence" value="ECO:0007669"/>
    <property type="project" value="TreeGrafter"/>
</dbReference>
<dbReference type="PANTHER" id="PTHR30627:SF2">
    <property type="entry name" value="PEPTIDOGLYCAN D,D-TRANSPEPTIDASE MRDA"/>
    <property type="match status" value="1"/>
</dbReference>
<dbReference type="NCBIfam" id="TIGR03423">
    <property type="entry name" value="pbp2_mrdA"/>
    <property type="match status" value="1"/>
</dbReference>
<dbReference type="OrthoDB" id="9770103at2"/>
<dbReference type="InterPro" id="IPR001460">
    <property type="entry name" value="PCN-bd_Tpept"/>
</dbReference>
<accession>A0A154BLY0</accession>
<keyword evidence="11 14" id="KW-1133">Transmembrane helix</keyword>
<comment type="subcellular location">
    <subcellularLocation>
        <location evidence="2">Cell membrane</location>
    </subcellularLocation>
    <subcellularLocation>
        <location evidence="1">Membrane</location>
        <topology evidence="1">Single-pass membrane protein</topology>
    </subcellularLocation>
</comment>
<keyword evidence="6" id="KW-0645">Protease</keyword>
<organism evidence="17 18">
    <name type="scientific">Anaerosporomusa subterranea</name>
    <dbReference type="NCBI Taxonomy" id="1794912"/>
    <lineage>
        <taxon>Bacteria</taxon>
        <taxon>Bacillati</taxon>
        <taxon>Bacillota</taxon>
        <taxon>Negativicutes</taxon>
        <taxon>Acetonemataceae</taxon>
        <taxon>Anaerosporomusa</taxon>
    </lineage>
</organism>
<dbReference type="Pfam" id="PF03717">
    <property type="entry name" value="PBP_dimer"/>
    <property type="match status" value="1"/>
</dbReference>
<dbReference type="GO" id="GO:0008658">
    <property type="term" value="F:penicillin binding"/>
    <property type="evidence" value="ECO:0007669"/>
    <property type="project" value="InterPro"/>
</dbReference>
<evidence type="ECO:0000256" key="6">
    <source>
        <dbReference type="ARBA" id="ARBA00022670"/>
    </source>
</evidence>
<feature type="domain" description="Penicillin-binding protein dimerisation" evidence="16">
    <location>
        <begin position="53"/>
        <end position="222"/>
    </location>
</feature>
<keyword evidence="13" id="KW-0961">Cell wall biogenesis/degradation</keyword>
<keyword evidence="8" id="KW-0378">Hydrolase</keyword>
<keyword evidence="10" id="KW-0573">Peptidoglycan synthesis</keyword>
<dbReference type="InterPro" id="IPR036138">
    <property type="entry name" value="PBP_dimer_sf"/>
</dbReference>
<reference evidence="17 18" key="1">
    <citation type="submission" date="2016-02" db="EMBL/GenBank/DDBJ databases">
        <title>Anaerosporomusa subterraneum gen. nov., sp. nov., a spore-forming obligate anaerobe isolated from saprolite.</title>
        <authorList>
            <person name="Choi J.K."/>
            <person name="Shah M."/>
            <person name="Yee N."/>
        </authorList>
    </citation>
    <scope>NUCLEOTIDE SEQUENCE [LARGE SCALE GENOMIC DNA]</scope>
    <source>
        <strain evidence="17 18">RU4</strain>
    </source>
</reference>
<keyword evidence="18" id="KW-1185">Reference proteome</keyword>
<dbReference type="InterPro" id="IPR012338">
    <property type="entry name" value="Beta-lactam/transpept-like"/>
</dbReference>
<dbReference type="InterPro" id="IPR005311">
    <property type="entry name" value="PBP_dimer"/>
</dbReference>
<dbReference type="SUPFAM" id="SSF56601">
    <property type="entry name" value="beta-lactamase/transpeptidase-like"/>
    <property type="match status" value="1"/>
</dbReference>
<gene>
    <name evidence="17" type="ORF">AXX12_15480</name>
</gene>
<sequence>MWQFETNRRLTIFGGIIAAVIGLLVLRLAWMQLLHGPQYKKQADENRVRQRTEYAPRGEIRDRHGAVLVASRPSFAVSIIPAEFTNRAATSEILVAATGIQSEIINAKLKEGEKFPYTPIRLKHDLDSAVLAKIEERKRDLPGVIIEPIAVRHYIYGQLAAHLFGYVGGISEEEYAKRKNAGYSPQDRIGLTGLERLREDRLRGINGGWQVEINAEGNEVRRLGESPTTPGHTLLLTLDANLQKAAEDALELQVNTSRRIGEPAKGGAVVVLSTRTGGVLALASNPAYDPNLFADGLNDKEWNSIIKNPNNPLTNRATSGVYPPASVFKIVTAAAALDTGLTTETEIFDDKGVYSLSGWKFFGWNTKGLGRLNIAGALAMSSDPVFYELGHRLGADTLASYALTFGYGKASGIELPEEHGLVPTEEWKVNTYGEQWYPGETLIAAIGQGYYLATPLQQAMLLQAVANGGIAYRPMIVEKILSPQGVVVETFLPEVSRTLYLKPESWETIRKGLVEVTTSGTASAVFKGFPHTVAGKTGSAETGRKATHAWFACYAPAEAPEVAVVAFVEDGGEGSVAAAPIARKVLEAYFGIPSAGQPPTPPKGTTD</sequence>
<protein>
    <submittedName>
        <fullName evidence="17">Peptidoglycan glycosyltransferase</fullName>
    </submittedName>
</protein>
<keyword evidence="9" id="KW-0133">Cell shape</keyword>
<dbReference type="GO" id="GO:0071555">
    <property type="term" value="P:cell wall organization"/>
    <property type="evidence" value="ECO:0007669"/>
    <property type="project" value="UniProtKB-KW"/>
</dbReference>
<evidence type="ECO:0000256" key="1">
    <source>
        <dbReference type="ARBA" id="ARBA00004167"/>
    </source>
</evidence>
<comment type="caution">
    <text evidence="17">The sequence shown here is derived from an EMBL/GenBank/DDBJ whole genome shotgun (WGS) entry which is preliminary data.</text>
</comment>
<evidence type="ECO:0000256" key="11">
    <source>
        <dbReference type="ARBA" id="ARBA00022989"/>
    </source>
</evidence>
<dbReference type="Gene3D" id="3.30.1390.30">
    <property type="entry name" value="Penicillin-binding protein 2a, domain 3"/>
    <property type="match status" value="1"/>
</dbReference>
<dbReference type="Gene3D" id="3.90.1310.10">
    <property type="entry name" value="Penicillin-binding protein 2a (Domain 2)"/>
    <property type="match status" value="1"/>
</dbReference>
<dbReference type="InterPro" id="IPR017790">
    <property type="entry name" value="Penicillin-binding_protein_2"/>
</dbReference>
<comment type="similarity">
    <text evidence="3">Belongs to the transpeptidase family.</text>
</comment>
<dbReference type="Gene3D" id="3.40.710.10">
    <property type="entry name" value="DD-peptidase/beta-lactamase superfamily"/>
    <property type="match status" value="1"/>
</dbReference>
<dbReference type="SUPFAM" id="SSF56519">
    <property type="entry name" value="Penicillin binding protein dimerisation domain"/>
    <property type="match status" value="1"/>
</dbReference>
<feature type="transmembrane region" description="Helical" evidence="14">
    <location>
        <begin position="12"/>
        <end position="30"/>
    </location>
</feature>
<dbReference type="AlphaFoldDB" id="A0A154BLY0"/>
<dbReference type="Pfam" id="PF00905">
    <property type="entry name" value="Transpeptidase"/>
    <property type="match status" value="1"/>
</dbReference>
<name>A0A154BLY0_ANASB</name>
<dbReference type="Proteomes" id="UP000076268">
    <property type="component" value="Unassembled WGS sequence"/>
</dbReference>
<keyword evidence="4" id="KW-1003">Cell membrane</keyword>